<evidence type="ECO:0000313" key="3">
    <source>
        <dbReference type="Proteomes" id="UP000319322"/>
    </source>
</evidence>
<name>A0A553UK34_9HELI</name>
<reference evidence="3" key="1">
    <citation type="submission" date="2019-07" db="EMBL/GenBank/DDBJ databases">
        <title>Helicobacter labacensis sp. nov., Helicobacter mehlei sp. nov. and Helicobacter vulpis sp. nov., isolated from gastric mucosa of red fox (Vulpis vulpis).</title>
        <authorList>
            <person name="Papic B."/>
        </authorList>
    </citation>
    <scope>NUCLEOTIDE SEQUENCE [LARGE SCALE GENOMIC DNA]</scope>
    <source>
        <strain evidence="3">L8b</strain>
    </source>
</reference>
<gene>
    <name evidence="2" type="ORF">FNE76_07260</name>
</gene>
<evidence type="ECO:0000313" key="2">
    <source>
        <dbReference type="EMBL" id="TSA80565.1"/>
    </source>
</evidence>
<dbReference type="RefSeq" id="WP_120948693.1">
    <property type="nucleotide sequence ID" value="NZ_QXQP01000028.1"/>
</dbReference>
<reference evidence="2 3" key="2">
    <citation type="submission" date="2019-07" db="EMBL/GenBank/DDBJ databases">
        <title>Helicobacter labacensis sp. nov., Helicobacter mehlei sp. nov. and Helicobacter vulpis sp. nov., isolated from gastric mucosa of red fox (Vulpis vulpis).</title>
        <authorList>
            <person name="Kusar D."/>
            <person name="Gruntar I."/>
            <person name="Pate M."/>
            <person name="Zajc U."/>
            <person name="Ocepek M."/>
        </authorList>
    </citation>
    <scope>NUCLEOTIDE SEQUENCE [LARGE SCALE GENOMIC DNA]</scope>
    <source>
        <strain evidence="2 3">L8b</strain>
    </source>
</reference>
<keyword evidence="1" id="KW-1133">Transmembrane helix</keyword>
<dbReference type="AlphaFoldDB" id="A0A553UK34"/>
<dbReference type="OrthoDB" id="5325725at2"/>
<proteinExistence type="predicted"/>
<dbReference type="Proteomes" id="UP000319322">
    <property type="component" value="Unassembled WGS sequence"/>
</dbReference>
<keyword evidence="1" id="KW-0472">Membrane</keyword>
<feature type="transmembrane region" description="Helical" evidence="1">
    <location>
        <begin position="6"/>
        <end position="29"/>
    </location>
</feature>
<comment type="caution">
    <text evidence="2">The sequence shown here is derived from an EMBL/GenBank/DDBJ whole genome shotgun (WGS) entry which is preliminary data.</text>
</comment>
<accession>A0A553UK34</accession>
<keyword evidence="1" id="KW-0812">Transmembrane</keyword>
<organism evidence="2 3">
    <name type="scientific">Helicobacter mehlei</name>
    <dbReference type="NCBI Taxonomy" id="2316080"/>
    <lineage>
        <taxon>Bacteria</taxon>
        <taxon>Pseudomonadati</taxon>
        <taxon>Campylobacterota</taxon>
        <taxon>Epsilonproteobacteria</taxon>
        <taxon>Campylobacterales</taxon>
        <taxon>Helicobacteraceae</taxon>
        <taxon>Helicobacter</taxon>
    </lineage>
</organism>
<protein>
    <submittedName>
        <fullName evidence="2">Uncharacterized protein</fullName>
    </submittedName>
</protein>
<dbReference type="EMBL" id="VKGC01000026">
    <property type="protein sequence ID" value="TSA80565.1"/>
    <property type="molecule type" value="Genomic_DNA"/>
</dbReference>
<sequence length="132" mass="15263">MYDLWFYGFYWVASFLLAFPVLIIGFVYAHIKPPPPPPKIPTLKELDQAFRDVQDKESYDAIFQDFVRHYQVLPKSAKEGDWLDFVGKLAESEFLDLDSSIKFGQDLEDVNPKIQKAIANTIGLALKYKKKD</sequence>
<keyword evidence="3" id="KW-1185">Reference proteome</keyword>
<evidence type="ECO:0000256" key="1">
    <source>
        <dbReference type="SAM" id="Phobius"/>
    </source>
</evidence>
<reference evidence="2 3" key="3">
    <citation type="submission" date="2019-07" db="EMBL/GenBank/DDBJ databases">
        <authorList>
            <person name="Papic B."/>
        </authorList>
    </citation>
    <scope>NUCLEOTIDE SEQUENCE [LARGE SCALE GENOMIC DNA]</scope>
    <source>
        <strain evidence="2 3">L8b</strain>
    </source>
</reference>